<dbReference type="Pfam" id="PF25181">
    <property type="entry name" value="Phage_Bbp19"/>
    <property type="match status" value="1"/>
</dbReference>
<dbReference type="InterPro" id="IPR057447">
    <property type="entry name" value="Bbp19-like_phage"/>
</dbReference>
<evidence type="ECO:0000313" key="3">
    <source>
        <dbReference type="EMBL" id="CAB4131908.1"/>
    </source>
</evidence>
<evidence type="ECO:0000259" key="2">
    <source>
        <dbReference type="Pfam" id="PF25181"/>
    </source>
</evidence>
<reference evidence="3" key="1">
    <citation type="submission" date="2020-04" db="EMBL/GenBank/DDBJ databases">
        <authorList>
            <person name="Chiriac C."/>
            <person name="Salcher M."/>
            <person name="Ghai R."/>
            <person name="Kavagutti S V."/>
        </authorList>
    </citation>
    <scope>NUCLEOTIDE SEQUENCE</scope>
</reference>
<feature type="region of interest" description="Disordered" evidence="1">
    <location>
        <begin position="1"/>
        <end position="23"/>
    </location>
</feature>
<name>A0A6J5LBG3_9CAUD</name>
<proteinExistence type="predicted"/>
<gene>
    <name evidence="3" type="ORF">UFOVP137_27</name>
</gene>
<organism evidence="3">
    <name type="scientific">uncultured Caudovirales phage</name>
    <dbReference type="NCBI Taxonomy" id="2100421"/>
    <lineage>
        <taxon>Viruses</taxon>
        <taxon>Duplodnaviria</taxon>
        <taxon>Heunggongvirae</taxon>
        <taxon>Uroviricota</taxon>
        <taxon>Caudoviricetes</taxon>
        <taxon>Peduoviridae</taxon>
        <taxon>Maltschvirus</taxon>
        <taxon>Maltschvirus maltsch</taxon>
    </lineage>
</organism>
<feature type="domain" description="Bbp19-like phage" evidence="2">
    <location>
        <begin position="34"/>
        <end position="96"/>
    </location>
</feature>
<dbReference type="EMBL" id="LR796255">
    <property type="protein sequence ID" value="CAB4131908.1"/>
    <property type="molecule type" value="Genomic_DNA"/>
</dbReference>
<accession>A0A6J5LBG3</accession>
<sequence>MSTFDPLDLRGQERVKEQSEERTKLALQNEQDDFKWLMSSKRGRRIVWRLLERTGVYRSSFTGNSETFFREGQRNVGLMLMAQINEFSPDQYALMLKEQQDGRKHDDGHGRNHH</sequence>
<evidence type="ECO:0000256" key="1">
    <source>
        <dbReference type="SAM" id="MobiDB-lite"/>
    </source>
</evidence>
<protein>
    <recommendedName>
        <fullName evidence="2">Bbp19-like phage domain-containing protein</fullName>
    </recommendedName>
</protein>
<feature type="compositionally biased region" description="Basic and acidic residues" evidence="1">
    <location>
        <begin position="7"/>
        <end position="23"/>
    </location>
</feature>